<feature type="domain" description="SF3 helicase" evidence="5">
    <location>
        <begin position="349"/>
        <end position="517"/>
    </location>
</feature>
<keyword evidence="2" id="KW-0378">Hydrolase</keyword>
<dbReference type="CDD" id="cd23169">
    <property type="entry name" value="ps-ssRNAv-Picornavirales"/>
    <property type="match status" value="1"/>
</dbReference>
<dbReference type="Gene3D" id="3.30.70.270">
    <property type="match status" value="1"/>
</dbReference>
<dbReference type="GO" id="GO:0003723">
    <property type="term" value="F:RNA binding"/>
    <property type="evidence" value="ECO:0007669"/>
    <property type="project" value="InterPro"/>
</dbReference>
<sequence length="1725" mass="193604">MPYSDPGVQEQDPIEVRKRVLHFLDTTEAKTARQAFTRAVLRQNLAWSTPSESFKSFHRDRDIKMTFAEATHIGFVDKLRERFQREISAAIKGSLSEEDIAQLVHKVVIMAKPEFERITNVVTTGQRIATTLVEGVGYAIAQKNLGIFGQTLLYCIFHALGAPVVVGTITSTLVISLSRCISYQLTKRMTTEGPSSEELDAVSEVLTAIWQMISIGKSTVSEKPASMKAWCSSVFEGIGKVSSKSRSLLLFFNNLVSVVRRMYTFVMDKVFGVTPAINLVYREDVLMRRWTMEANTLLDPSNEIKVIDDPKWFARLAAATFVADYIAIEVNRAGVRDLPPMLISYRKELRSLKNKSVNLGFCTAFRPEPVCVWISGPPGLSKTYMKTRVIATLLSAARVKVTGNDVFGLSSDQDFWTGAVGKAVIYYDDFVTVETPTLTPTTLALFMQLISTARFSPTQSDTEDKGKALAPCLVYVNCNESTPLYNEIRSKDAFLRRRHICLKAVHSPAFIQAFKGTSVSELTLETAGAKDWVKTHSTPENLFPHARYCFVDPMNGKSLGGFMTYEQTISYVRNQFVLRFKENYANYLREVASMTSVVDEDMELPLQDVVSLVIRKITQGCNLSQDASDALEQRWKVPDSFAEEARKQTTSWLHMFSEVPNATTEAGQPLISCTCDVGLLTSLTVENDKLIWTSGDQDGEEYIPILCSDHCVLGTPNVILEFKRDLSSYPDFADVLEKLIDALEKLQGRKGATSASQKKKHEERTTTPSDATATSILGELRSRIPFKDWSPQATQACLTLASIALFVGGAFTLFRAYKWYVGDSEQPVGETIVQMAQKTELFASGDNHTSRIGKVKGIAIKRIKTEGFCQTEASLSVTEIVDRNICYLVLDGRDIATGRLVEGFTFRCYGLAGTWILLLKHYVEKIKRTDVESIRFINASATVSRPIKFNLQSVRYMEDSEFCVYELPKQIHMFKDIRAHLQQASETDTLKTKAIVYEKALGKMPILTDVSLMVQRDFNYDDVISAGNCVTHTLPAVYMYGWHGSGRCMTPVIGHVRSGMKICGFHMSGGNGKGAAEPVVRESFEFINAPLTTESAHQEWLAAKDNARLTLNGDFIPEGVVKPAYAANPARKTAIIPSNIHNYVPPTTVPAPLLPEHVDHAFSPLITGVQKHGEPPLGFPQHLLDRAEEALLEQYQTSCVPVRVDATLLTEEQAVVGIPGLDGYQGMEMSTSEGFPYMATRPAGEKNKRYLFDIEDGVLRGVNPQLRGIMDAKEALRSAGVVPFTVFTDCLKDARIPREKFLLPGKTRIFSISPADFTIQFRMYFGDILASQKACRFNLEHMVGMNVFSLEWTALARRIQEKGPKVLCGDYSNFGPGLDSEVVFRVGRVWRKWYQTLEANAGVPSEEICRRDTVRACMIEEMRHSVHQCQDILYRVLCGSPSGAPPTVHINNDCNKFYIYMAWLDCWKDNPLMATMVAFRKHVAFYVYGDDLICNVSDEAITRFNNVYLQSFFATYGIKYTDDTKGSDIRPYCSLMEATFLKGSFRKNENHSYAFDYALSKKSIEDCANWMHTSPDALAATRQAICDSLMLAFGQGKEYFEAHRSRLLKAWREQSDEPIELYTYPEMDTMRYGSVEDPHSLTIQQLLEKEREFRLRLKRELEAGDSLTPLMSVECVKSIPNEQARQGYKLLLKKLFALRRQGVKVSDVQIRTIQDIIDHAVVCSC</sequence>
<dbReference type="Pfam" id="PF00680">
    <property type="entry name" value="RdRP_1"/>
    <property type="match status" value="1"/>
</dbReference>
<evidence type="ECO:0000259" key="6">
    <source>
        <dbReference type="PROSITE" id="PS51874"/>
    </source>
</evidence>
<keyword evidence="1" id="KW-0645">Protease</keyword>
<dbReference type="PROSITE" id="PS51874">
    <property type="entry name" value="PCV_3C_PRO"/>
    <property type="match status" value="1"/>
</dbReference>
<evidence type="ECO:0000256" key="2">
    <source>
        <dbReference type="ARBA" id="ARBA00022801"/>
    </source>
</evidence>
<dbReference type="GO" id="GO:0071897">
    <property type="term" value="P:DNA biosynthetic process"/>
    <property type="evidence" value="ECO:0007669"/>
    <property type="project" value="UniProtKB-ARBA"/>
</dbReference>
<evidence type="ECO:0000256" key="4">
    <source>
        <dbReference type="SAM" id="MobiDB-lite"/>
    </source>
</evidence>
<gene>
    <name evidence="7" type="primary">POLG_0</name>
    <name evidence="7" type="ORF">g.91901</name>
</gene>
<dbReference type="GO" id="GO:0003968">
    <property type="term" value="F:RNA-directed RNA polymerase activity"/>
    <property type="evidence" value="ECO:0007669"/>
    <property type="project" value="InterPro"/>
</dbReference>
<dbReference type="Pfam" id="PF00910">
    <property type="entry name" value="RNA_helicase"/>
    <property type="match status" value="1"/>
</dbReference>
<feature type="domain" description="Peptidase C3" evidence="6">
    <location>
        <begin position="870"/>
        <end position="1084"/>
    </location>
</feature>
<dbReference type="SUPFAM" id="SSF50494">
    <property type="entry name" value="Trypsin-like serine proteases"/>
    <property type="match status" value="1"/>
</dbReference>
<dbReference type="GO" id="GO:0006508">
    <property type="term" value="P:proteolysis"/>
    <property type="evidence" value="ECO:0007669"/>
    <property type="project" value="UniProtKB-KW"/>
</dbReference>
<dbReference type="GO" id="GO:0003724">
    <property type="term" value="F:RNA helicase activity"/>
    <property type="evidence" value="ECO:0007669"/>
    <property type="project" value="InterPro"/>
</dbReference>
<feature type="region of interest" description="Disordered" evidence="4">
    <location>
        <begin position="751"/>
        <end position="771"/>
    </location>
</feature>
<dbReference type="GO" id="GO:0005524">
    <property type="term" value="F:ATP binding"/>
    <property type="evidence" value="ECO:0007669"/>
    <property type="project" value="InterPro"/>
</dbReference>
<reference evidence="7" key="1">
    <citation type="journal article" date="2016" name="Gigascience">
        <title>De novo construction of an expanded transcriptome assembly for the western tarnished plant bug, Lygus hesperus.</title>
        <authorList>
            <person name="Tassone E.E."/>
            <person name="Geib S.M."/>
            <person name="Hall B."/>
            <person name="Fabrick J.A."/>
            <person name="Brent C.S."/>
            <person name="Hull J.J."/>
        </authorList>
    </citation>
    <scope>NUCLEOTIDE SEQUENCE</scope>
</reference>
<name>A0A146L5J5_LYGHE</name>
<dbReference type="PRINTS" id="PR00918">
    <property type="entry name" value="CALICVIRUSNS"/>
</dbReference>
<dbReference type="InterPro" id="IPR043502">
    <property type="entry name" value="DNA/RNA_pol_sf"/>
</dbReference>
<dbReference type="InterPro" id="IPR043128">
    <property type="entry name" value="Rev_trsase/Diguanyl_cyclase"/>
</dbReference>
<evidence type="ECO:0000256" key="3">
    <source>
        <dbReference type="ARBA" id="ARBA00022807"/>
    </source>
</evidence>
<proteinExistence type="predicted"/>
<dbReference type="InterPro" id="IPR004004">
    <property type="entry name" value="Helic/Pol/Pept_Calicivir-typ"/>
</dbReference>
<dbReference type="InterPro" id="IPR014759">
    <property type="entry name" value="Helicase_SF3_ssRNA_vir"/>
</dbReference>
<dbReference type="InterPro" id="IPR044067">
    <property type="entry name" value="PCV_3C_PRO"/>
</dbReference>
<accession>A0A146L5J5</accession>
<dbReference type="SUPFAM" id="SSF56672">
    <property type="entry name" value="DNA/RNA polymerases"/>
    <property type="match status" value="1"/>
</dbReference>
<evidence type="ECO:0000259" key="5">
    <source>
        <dbReference type="PROSITE" id="PS51218"/>
    </source>
</evidence>
<dbReference type="GO" id="GO:0006351">
    <property type="term" value="P:DNA-templated transcription"/>
    <property type="evidence" value="ECO:0007669"/>
    <property type="project" value="InterPro"/>
</dbReference>
<dbReference type="InterPro" id="IPR009003">
    <property type="entry name" value="Peptidase_S1_PA"/>
</dbReference>
<evidence type="ECO:0000256" key="1">
    <source>
        <dbReference type="ARBA" id="ARBA00022670"/>
    </source>
</evidence>
<organism evidence="7">
    <name type="scientific">Lygus hesperus</name>
    <name type="common">Western plant bug</name>
    <dbReference type="NCBI Taxonomy" id="30085"/>
    <lineage>
        <taxon>Eukaryota</taxon>
        <taxon>Metazoa</taxon>
        <taxon>Ecdysozoa</taxon>
        <taxon>Arthropoda</taxon>
        <taxon>Hexapoda</taxon>
        <taxon>Insecta</taxon>
        <taxon>Pterygota</taxon>
        <taxon>Neoptera</taxon>
        <taxon>Paraneoptera</taxon>
        <taxon>Hemiptera</taxon>
        <taxon>Heteroptera</taxon>
        <taxon>Panheteroptera</taxon>
        <taxon>Cimicomorpha</taxon>
        <taxon>Miridae</taxon>
        <taxon>Mirini</taxon>
        <taxon>Lygus</taxon>
    </lineage>
</organism>
<evidence type="ECO:0000313" key="7">
    <source>
        <dbReference type="EMBL" id="JAQ02432.1"/>
    </source>
</evidence>
<dbReference type="EMBL" id="GDHC01016197">
    <property type="protein sequence ID" value="JAQ02432.1"/>
    <property type="molecule type" value="Transcribed_RNA"/>
</dbReference>
<keyword evidence="3" id="KW-0788">Thiol protease</keyword>
<dbReference type="InterPro" id="IPR000605">
    <property type="entry name" value="Helicase_SF3_ssDNA/RNA_vir"/>
</dbReference>
<dbReference type="PROSITE" id="PS51218">
    <property type="entry name" value="SF3_HELICASE_2"/>
    <property type="match status" value="1"/>
</dbReference>
<protein>
    <submittedName>
        <fullName evidence="7">Polyprotein</fullName>
    </submittedName>
</protein>
<dbReference type="InterPro" id="IPR001205">
    <property type="entry name" value="RNA-dir_pol_C"/>
</dbReference>
<dbReference type="GO" id="GO:0004197">
    <property type="term" value="F:cysteine-type endopeptidase activity"/>
    <property type="evidence" value="ECO:0007669"/>
    <property type="project" value="InterPro"/>
</dbReference>